<dbReference type="AlphaFoldDB" id="A0A183J5U3"/>
<sequence length="217" mass="23874">MTVVAMFHPVFLTVGDKAWHISCLYASTETSVTSSLDVSDLPTQSLTHEIAAPVCTYGIYNDLNSEERARIAVVGQPVYHKWHCDTDAEDIYCAEVHSCEVSGGPNTSVVIVEENGCVKDTYLMSQIKYTGRLTAVSESPAFKFADTPTLHIRCQIRLTLSDGQPCQRSSSSCNANDRRRRSVRSSNIVSSEDGADIDVYSNSLVILDVEESPGEWK</sequence>
<evidence type="ECO:0000256" key="1">
    <source>
        <dbReference type="ARBA" id="ARBA00022729"/>
    </source>
</evidence>
<reference evidence="5" key="1">
    <citation type="submission" date="2016-06" db="UniProtKB">
        <authorList>
            <consortium name="WormBaseParasite"/>
        </authorList>
    </citation>
    <scope>IDENTIFICATION</scope>
</reference>
<evidence type="ECO:0000259" key="2">
    <source>
        <dbReference type="PROSITE" id="PS51034"/>
    </source>
</evidence>
<dbReference type="InterPro" id="IPR051962">
    <property type="entry name" value="Cuticlin"/>
</dbReference>
<dbReference type="SMART" id="SM00241">
    <property type="entry name" value="ZP"/>
    <property type="match status" value="1"/>
</dbReference>
<accession>A0A183J5U3</accession>
<feature type="domain" description="ZP" evidence="2">
    <location>
        <begin position="1"/>
        <end position="173"/>
    </location>
</feature>
<dbReference type="InterPro" id="IPR001507">
    <property type="entry name" value="ZP_dom"/>
</dbReference>
<evidence type="ECO:0000313" key="3">
    <source>
        <dbReference type="EMBL" id="VDP38273.1"/>
    </source>
</evidence>
<dbReference type="InterPro" id="IPR057475">
    <property type="entry name" value="CUT_C"/>
</dbReference>
<evidence type="ECO:0000313" key="4">
    <source>
        <dbReference type="Proteomes" id="UP000270296"/>
    </source>
</evidence>
<dbReference type="Pfam" id="PF25301">
    <property type="entry name" value="CUT_C"/>
    <property type="match status" value="1"/>
</dbReference>
<dbReference type="OrthoDB" id="6139674at2759"/>
<name>A0A183J5U3_9BILA</name>
<evidence type="ECO:0000313" key="5">
    <source>
        <dbReference type="WBParaSite" id="SBAD_0001162501-mRNA-1"/>
    </source>
</evidence>
<proteinExistence type="predicted"/>
<dbReference type="Gene3D" id="2.60.40.4100">
    <property type="entry name" value="Zona pellucida, ZP-C domain"/>
    <property type="match status" value="1"/>
</dbReference>
<gene>
    <name evidence="3" type="ORF">SBAD_LOCUS11241</name>
</gene>
<dbReference type="WBParaSite" id="SBAD_0001162501-mRNA-1">
    <property type="protein sequence ID" value="SBAD_0001162501-mRNA-1"/>
    <property type="gene ID" value="SBAD_0001162501"/>
</dbReference>
<organism evidence="5">
    <name type="scientific">Soboliphyme baturini</name>
    <dbReference type="NCBI Taxonomy" id="241478"/>
    <lineage>
        <taxon>Eukaryota</taxon>
        <taxon>Metazoa</taxon>
        <taxon>Ecdysozoa</taxon>
        <taxon>Nematoda</taxon>
        <taxon>Enoplea</taxon>
        <taxon>Dorylaimia</taxon>
        <taxon>Dioctophymatida</taxon>
        <taxon>Dioctophymatoidea</taxon>
        <taxon>Soboliphymatidae</taxon>
        <taxon>Soboliphyme</taxon>
    </lineage>
</organism>
<protein>
    <submittedName>
        <fullName evidence="5">ZP domain-containing protein</fullName>
    </submittedName>
</protein>
<reference evidence="3 4" key="2">
    <citation type="submission" date="2018-11" db="EMBL/GenBank/DDBJ databases">
        <authorList>
            <consortium name="Pathogen Informatics"/>
        </authorList>
    </citation>
    <scope>NUCLEOTIDE SEQUENCE [LARGE SCALE GENOMIC DNA]</scope>
</reference>
<keyword evidence="4" id="KW-1185">Reference proteome</keyword>
<dbReference type="PANTHER" id="PTHR22907:SF34">
    <property type="entry name" value="ZP DOMAIN-CONTAINING PROTEIN"/>
    <property type="match status" value="1"/>
</dbReference>
<dbReference type="Proteomes" id="UP000270296">
    <property type="component" value="Unassembled WGS sequence"/>
</dbReference>
<dbReference type="EMBL" id="UZAM01015311">
    <property type="protein sequence ID" value="VDP38273.1"/>
    <property type="molecule type" value="Genomic_DNA"/>
</dbReference>
<dbReference type="PANTHER" id="PTHR22907">
    <property type="entry name" value="GH04558P"/>
    <property type="match status" value="1"/>
</dbReference>
<dbReference type="InterPro" id="IPR042235">
    <property type="entry name" value="ZP-C_dom"/>
</dbReference>
<keyword evidence="1" id="KW-0732">Signal</keyword>
<dbReference type="PROSITE" id="PS51034">
    <property type="entry name" value="ZP_2"/>
    <property type="match status" value="1"/>
</dbReference>